<evidence type="ECO:0000256" key="1">
    <source>
        <dbReference type="SAM" id="MobiDB-lite"/>
    </source>
</evidence>
<reference evidence="2 3" key="1">
    <citation type="submission" date="2017-08" db="EMBL/GenBank/DDBJ databases">
        <title>Acidophilic green algal genome provides insights into adaptation to an acidic environment.</title>
        <authorList>
            <person name="Hirooka S."/>
            <person name="Hirose Y."/>
            <person name="Kanesaki Y."/>
            <person name="Higuchi S."/>
            <person name="Fujiwara T."/>
            <person name="Onuma R."/>
            <person name="Era A."/>
            <person name="Ohbayashi R."/>
            <person name="Uzuka A."/>
            <person name="Nozaki H."/>
            <person name="Yoshikawa H."/>
            <person name="Miyagishima S.Y."/>
        </authorList>
    </citation>
    <scope>NUCLEOTIDE SEQUENCE [LARGE SCALE GENOMIC DNA]</scope>
    <source>
        <strain evidence="2 3">NIES-2499</strain>
    </source>
</reference>
<protein>
    <submittedName>
        <fullName evidence="2">Uncharacterized protein</fullName>
    </submittedName>
</protein>
<feature type="compositionally biased region" description="Pro residues" evidence="1">
    <location>
        <begin position="97"/>
        <end position="110"/>
    </location>
</feature>
<feature type="region of interest" description="Disordered" evidence="1">
    <location>
        <begin position="63"/>
        <end position="110"/>
    </location>
</feature>
<proteinExistence type="predicted"/>
<dbReference type="PANTHER" id="PTHR48234">
    <property type="entry name" value="GH09231P"/>
    <property type="match status" value="1"/>
</dbReference>
<feature type="compositionally biased region" description="Pro residues" evidence="1">
    <location>
        <begin position="79"/>
        <end position="88"/>
    </location>
</feature>
<dbReference type="Proteomes" id="UP000232323">
    <property type="component" value="Unassembled WGS sequence"/>
</dbReference>
<dbReference type="AlphaFoldDB" id="A0A250WUL0"/>
<feature type="region of interest" description="Disordered" evidence="1">
    <location>
        <begin position="1"/>
        <end position="48"/>
    </location>
</feature>
<dbReference type="EMBL" id="BEGY01000007">
    <property type="protein sequence ID" value="GAX74322.1"/>
    <property type="molecule type" value="Genomic_DNA"/>
</dbReference>
<comment type="caution">
    <text evidence="2">The sequence shown here is derived from an EMBL/GenBank/DDBJ whole genome shotgun (WGS) entry which is preliminary data.</text>
</comment>
<organism evidence="2 3">
    <name type="scientific">Chlamydomonas eustigma</name>
    <dbReference type="NCBI Taxonomy" id="1157962"/>
    <lineage>
        <taxon>Eukaryota</taxon>
        <taxon>Viridiplantae</taxon>
        <taxon>Chlorophyta</taxon>
        <taxon>core chlorophytes</taxon>
        <taxon>Chlorophyceae</taxon>
        <taxon>CS clade</taxon>
        <taxon>Chlamydomonadales</taxon>
        <taxon>Chlamydomonadaceae</taxon>
        <taxon>Chlamydomonas</taxon>
    </lineage>
</organism>
<feature type="compositionally biased region" description="Basic and acidic residues" evidence="1">
    <location>
        <begin position="19"/>
        <end position="39"/>
    </location>
</feature>
<gene>
    <name evidence="2" type="ORF">CEUSTIGMA_g1771.t1</name>
</gene>
<name>A0A250WUL0_9CHLO</name>
<evidence type="ECO:0000313" key="2">
    <source>
        <dbReference type="EMBL" id="GAX74322.1"/>
    </source>
</evidence>
<evidence type="ECO:0000313" key="3">
    <source>
        <dbReference type="Proteomes" id="UP000232323"/>
    </source>
</evidence>
<keyword evidence="3" id="KW-1185">Reference proteome</keyword>
<feature type="compositionally biased region" description="Basic residues" evidence="1">
    <location>
        <begin position="64"/>
        <end position="76"/>
    </location>
</feature>
<feature type="compositionally biased region" description="Polar residues" evidence="1">
    <location>
        <begin position="421"/>
        <end position="435"/>
    </location>
</feature>
<dbReference type="InterPro" id="IPR052506">
    <property type="entry name" value="Bact_Fn-Binding"/>
</dbReference>
<dbReference type="PANTHER" id="PTHR48234:SF1">
    <property type="entry name" value="SEA DOMAIN-CONTAINING PROTEIN-RELATED"/>
    <property type="match status" value="1"/>
</dbReference>
<feature type="region of interest" description="Disordered" evidence="1">
    <location>
        <begin position="224"/>
        <end position="243"/>
    </location>
</feature>
<sequence length="481" mass="50866">MASPVTNQDAVRLVRRLPRRNETADSRRQQQNKQKHDSGYEIMTDMTSLGQRSLIANSQTLHSANKHKDVKAHKKSPPLTLPAPPSPTPFNLNLPAAPAPPTPPTPLPSYPAPPTAPCNLPAGCGSNTTLCGALYGPAFTSNVTTFDENGVINKTRPLCKICRLNGTSELLTCFCLGQNDPQSFVSYLEVSMGPTMRASCCYGITVNDYTSQLMCALPEFPSSPIPSPRRSGPSPPTPIPSYPAPPTPCNLPAGCGSNTTLCGALYGPAFTSNVTTFDENGVINKTRPLCKICRLNGTSELLTCFCLGQKEKRMVSNQPYKTGPLDRIERGIRRSQGASGSARVDQTAYVASTSQGVPNSPPPPAQRTRDDPIDPSPLSPLATTFHPSSSQGISAVDSASAGITQRGSSKTKEESLGGDLSPSTSAAHSVKSGDSNHYRTPITTNTTPPIPTVVGPSAGLKPNSSFDPNELATIISQTVTQ</sequence>
<feature type="compositionally biased region" description="Polar residues" evidence="1">
    <location>
        <begin position="349"/>
        <end position="358"/>
    </location>
</feature>
<feature type="region of interest" description="Disordered" evidence="1">
    <location>
        <begin position="317"/>
        <end position="469"/>
    </location>
</feature>
<accession>A0A250WUL0</accession>